<dbReference type="InterPro" id="IPR036249">
    <property type="entry name" value="Thioredoxin-like_sf"/>
</dbReference>
<organism evidence="1">
    <name type="scientific">freshwater metagenome</name>
    <dbReference type="NCBI Taxonomy" id="449393"/>
    <lineage>
        <taxon>unclassified sequences</taxon>
        <taxon>metagenomes</taxon>
        <taxon>ecological metagenomes</taxon>
    </lineage>
</organism>
<proteinExistence type="predicted"/>
<dbReference type="EMBL" id="CAFBON010000114">
    <property type="protein sequence ID" value="CAB4991633.1"/>
    <property type="molecule type" value="Genomic_DNA"/>
</dbReference>
<accession>A0A6J6YIX3</accession>
<evidence type="ECO:0000313" key="1">
    <source>
        <dbReference type="EMBL" id="CAB4808233.1"/>
    </source>
</evidence>
<dbReference type="SUPFAM" id="SSF52833">
    <property type="entry name" value="Thioredoxin-like"/>
    <property type="match status" value="1"/>
</dbReference>
<gene>
    <name evidence="1" type="ORF">UFOPK3001_01375</name>
    <name evidence="2" type="ORF">UFOPK3954_01199</name>
</gene>
<sequence length="241" mass="26771">MALPGWQALHAEIEPLGATVVTVALDIFPEHTYPWIDAASPTHPSLIDTRHITGQLFGFQNIPMAVWIDENGMLVRPAEQASIERPASRDREIPADLPQRIQDMFREVKTIPDHSTEYRAALLDWVHNGSASRFALSPDEVVARSQPSGDDHARAAACFALGQHLLLTVGHDAAVPWWREAHRLFPDNWTYKRQAWTLVTTPEGATENDLMQGPNAVYDGNWLNDVVAGGGGAKYYVEPHL</sequence>
<dbReference type="EMBL" id="CAFAAJ010000083">
    <property type="protein sequence ID" value="CAB4808233.1"/>
    <property type="molecule type" value="Genomic_DNA"/>
</dbReference>
<name>A0A6J6YIX3_9ZZZZ</name>
<dbReference type="NCBIfam" id="NF041054">
    <property type="entry name" value="WAxxUGC_long"/>
    <property type="match status" value="1"/>
</dbReference>
<reference evidence="1" key="1">
    <citation type="submission" date="2020-05" db="EMBL/GenBank/DDBJ databases">
        <authorList>
            <person name="Chiriac C."/>
            <person name="Salcher M."/>
            <person name="Ghai R."/>
            <person name="Kavagutti S V."/>
        </authorList>
    </citation>
    <scope>NUCLEOTIDE SEQUENCE</scope>
</reference>
<dbReference type="AlphaFoldDB" id="A0A6J6YIX3"/>
<protein>
    <submittedName>
        <fullName evidence="1">Unannotated protein</fullName>
    </submittedName>
</protein>
<dbReference type="Gene3D" id="3.40.30.10">
    <property type="entry name" value="Glutaredoxin"/>
    <property type="match status" value="1"/>
</dbReference>
<evidence type="ECO:0000313" key="2">
    <source>
        <dbReference type="EMBL" id="CAB4991633.1"/>
    </source>
</evidence>